<gene>
    <name evidence="1" type="ORF">HMPREF0539_0295</name>
</gene>
<sequence length="45" mass="5136">MFQNRAIGARLFSGTKKTPVALMKRQVFLLLLAIRTISFICKCYS</sequence>
<dbReference type="HOGENOM" id="CLU_3201393_0_0_9"/>
<keyword evidence="2" id="KW-1185">Reference proteome</keyword>
<dbReference type="AlphaFoldDB" id="C2JTR1"/>
<reference evidence="1" key="1">
    <citation type="submission" date="2009-01" db="EMBL/GenBank/DDBJ databases">
        <authorList>
            <person name="Qin X."/>
            <person name="Bachman B."/>
            <person name="Battles P."/>
            <person name="Bell A."/>
            <person name="Bess C."/>
            <person name="Bickham C."/>
            <person name="Chaboub L."/>
            <person name="Chen D."/>
            <person name="Coyle M."/>
            <person name="Deiros D.R."/>
            <person name="Dinh H."/>
            <person name="Forbes L."/>
            <person name="Fowler G."/>
            <person name="Francisco L."/>
            <person name="Fu Q."/>
            <person name="Gubbala S."/>
            <person name="Hale W."/>
            <person name="Han Y."/>
            <person name="Hemphill L."/>
            <person name="Highlander S.K."/>
            <person name="Hirani K."/>
            <person name="Hogues M."/>
            <person name="Jackson L."/>
            <person name="Jakkamsetti A."/>
            <person name="Javaid M."/>
            <person name="Jiang H."/>
            <person name="Korchina V."/>
            <person name="Kovar C."/>
            <person name="Lara F."/>
            <person name="Lee S."/>
            <person name="Mata R."/>
            <person name="Mathew T."/>
            <person name="Moen C."/>
            <person name="Morales K."/>
            <person name="Munidasa M."/>
            <person name="Nazareth L."/>
            <person name="Ngo R."/>
            <person name="Nguyen L."/>
            <person name="Okwuonu G."/>
            <person name="Ongeri F."/>
            <person name="Patil S."/>
            <person name="Petrosino J."/>
            <person name="Pham C."/>
            <person name="Pham P."/>
            <person name="Pu L.-L."/>
            <person name="Puazo M."/>
            <person name="Raj R."/>
            <person name="Reid J."/>
            <person name="Rouhana J."/>
            <person name="Saada N."/>
            <person name="Shang Y."/>
            <person name="Simmons D."/>
            <person name="Thornton R."/>
            <person name="Warren J."/>
            <person name="Weissenberger G."/>
            <person name="Zhang J."/>
            <person name="Zhang L."/>
            <person name="Zhou C."/>
            <person name="Zhu D."/>
            <person name="Muzny D."/>
            <person name="Worley K."/>
            <person name="Gibbs R."/>
        </authorList>
    </citation>
    <scope>NUCLEOTIDE SEQUENCE [LARGE SCALE GENOMIC DNA]</scope>
    <source>
        <strain evidence="1">LMS2-1</strain>
    </source>
</reference>
<name>C2JTR1_LACRM</name>
<accession>C2JTR1</accession>
<protein>
    <submittedName>
        <fullName evidence="1">Uncharacterized protein</fullName>
    </submittedName>
</protein>
<proteinExistence type="predicted"/>
<comment type="caution">
    <text evidence="1">The sequence shown here is derived from an EMBL/GenBank/DDBJ whole genome shotgun (WGS) entry which is preliminary data.</text>
</comment>
<dbReference type="Proteomes" id="UP000004525">
    <property type="component" value="Unassembled WGS sequence"/>
</dbReference>
<evidence type="ECO:0000313" key="2">
    <source>
        <dbReference type="Proteomes" id="UP000004525"/>
    </source>
</evidence>
<dbReference type="EMBL" id="ACIZ01000016">
    <property type="protein sequence ID" value="EEN81607.1"/>
    <property type="molecule type" value="Genomic_DNA"/>
</dbReference>
<evidence type="ECO:0000313" key="1">
    <source>
        <dbReference type="EMBL" id="EEN81607.1"/>
    </source>
</evidence>
<organism evidence="1 2">
    <name type="scientific">Lacticaseibacillus rhamnosus (strain LMS2-1)</name>
    <dbReference type="NCBI Taxonomy" id="525361"/>
    <lineage>
        <taxon>Bacteria</taxon>
        <taxon>Bacillati</taxon>
        <taxon>Bacillota</taxon>
        <taxon>Bacilli</taxon>
        <taxon>Lactobacillales</taxon>
        <taxon>Lactobacillaceae</taxon>
        <taxon>Lacticaseibacillus</taxon>
    </lineage>
</organism>